<comment type="caution">
    <text evidence="1">The sequence shown here is derived from an EMBL/GenBank/DDBJ whole genome shotgun (WGS) entry which is preliminary data.</text>
</comment>
<proteinExistence type="predicted"/>
<gene>
    <name evidence="1" type="ORF">C4B59_06920</name>
</gene>
<protein>
    <submittedName>
        <fullName evidence="1">Glu-tRNA(Gln) amidotransferase GatDE subunit E</fullName>
    </submittedName>
</protein>
<sequence length="628" mass="69142">MTSTPNLDYKTLGLKAGLEIHQQLNTKHKLFCRCPTLLRDTDDSDYEFYRYLRPTQSEMGETDRAALEEAKVIRKFRYKAYPSTCLVENDEEPPRELNEEAIDTTLMTTRLLNMQPVDELHTMRKIVIDGSNTAGFQRTSLAATDGYLETSEGRVGVDVLCLEEDAAQRVGEEADTVVFSLDRLGIPLVEIGTAPDIVSPAHARETAEQIGMILRSTGAVKRGIGTIRQDVNISIAEGARVEIKGVQELDLIETIVMYEALRQVRLLDIREELKKRGATVGETANVTHIFENTESAVIKRAIKNGCVLALRLHGFGGMVGAEIQPDRRLGSEFSDHAKKAGVGGIFHTDELPAYGVTDAEVGALRDFVGAETDDCVVIVADLRDRAANAIEAVSERAEQALIGIPEETRKMLPDGVSAYLRPLPGAARMYPETDVPPVPISGRIEGILIPELLADKKDRYVREYDLSEDLAQKMVYSRYLDVFEGVMGSVDVDAALVVRTLTATLTELRKDGVRIGEFSDRHFLELFGLVADNTIAKEGIIEILRVLADQPDHPVAAVAESIGIVGIDDAEITDTIARIVVERSDFVRERGMDAVGPLMGVAMQNLRGKADGKLISRILTEKIREELS</sequence>
<accession>A0AC61L350</accession>
<reference evidence="1" key="1">
    <citation type="submission" date="2018-01" db="EMBL/GenBank/DDBJ databases">
        <authorList>
            <person name="Krukenberg V."/>
        </authorList>
    </citation>
    <scope>NUCLEOTIDE SEQUENCE</scope>
    <source>
        <strain evidence="1">E20ANME2</strain>
    </source>
</reference>
<dbReference type="Proteomes" id="UP000248329">
    <property type="component" value="Unassembled WGS sequence"/>
</dbReference>
<evidence type="ECO:0000313" key="2">
    <source>
        <dbReference type="Proteomes" id="UP000248329"/>
    </source>
</evidence>
<name>A0AC61L350_9EURY</name>
<evidence type="ECO:0000313" key="1">
    <source>
        <dbReference type="EMBL" id="PXF60894.1"/>
    </source>
</evidence>
<dbReference type="EMBL" id="PQXF01000010">
    <property type="protein sequence ID" value="PXF60894.1"/>
    <property type="molecule type" value="Genomic_DNA"/>
</dbReference>
<organism evidence="1 2">
    <name type="scientific">Candidatus Methanogaster sp</name>
    <dbReference type="NCBI Taxonomy" id="3386292"/>
    <lineage>
        <taxon>Archaea</taxon>
        <taxon>Methanobacteriati</taxon>
        <taxon>Methanobacteriota</taxon>
        <taxon>Stenosarchaea group</taxon>
        <taxon>Methanomicrobia</taxon>
        <taxon>Methanosarcinales</taxon>
        <taxon>ANME-2 cluster</taxon>
        <taxon>Candidatus Methanogasteraceae</taxon>
        <taxon>Candidatus Methanogaster</taxon>
    </lineage>
</organism>